<dbReference type="NCBIfam" id="TIGR01272">
    <property type="entry name" value="gluP"/>
    <property type="match status" value="1"/>
</dbReference>
<feature type="transmembrane region" description="Helical" evidence="8">
    <location>
        <begin position="95"/>
        <end position="112"/>
    </location>
</feature>
<reference evidence="9 11" key="1">
    <citation type="submission" date="2016-11" db="EMBL/GenBank/DDBJ databases">
        <authorList>
            <person name="Jaros S."/>
            <person name="Januszkiewicz K."/>
            <person name="Wedrychowicz H."/>
        </authorList>
    </citation>
    <scope>NUCLEOTIDE SEQUENCE [LARGE SCALE GENOMIC DNA]</scope>
    <source>
        <strain evidence="9 11">DSM 784</strain>
    </source>
</reference>
<dbReference type="InterPro" id="IPR005964">
    <property type="entry name" value="Glc/Gal_transptr_bac"/>
</dbReference>
<dbReference type="PANTHER" id="PTHR43702">
    <property type="entry name" value="L-FUCOSE-PROTON SYMPORTER"/>
    <property type="match status" value="1"/>
</dbReference>
<feature type="transmembrane region" description="Helical" evidence="8">
    <location>
        <begin position="62"/>
        <end position="83"/>
    </location>
</feature>
<evidence type="ECO:0000256" key="2">
    <source>
        <dbReference type="ARBA" id="ARBA00004429"/>
    </source>
</evidence>
<sequence>MGKSATPPVKGPLPMQSEPQSSYGKAMGIIGTLFFIFGFVTWLNSVLIPFLKQACEISDFEVFFVTFAFYISYLVMAIPSSAILKKIGFTKGMSLGLLIMAVGSLIFIPAAYTRSFPLFLLGLFAQGTGLTLLQAASNPYVTILGPIEKAAQRISIMGICNKVAGMIGIFVLVQLLFSDAAELSARIETLTGAAREAELQALAQRVVVPYLVMTVVLLALAFMVRKSDLPEINTDEENGAAADEAGVKKGIPPHLLLGVVCIFAYVGVEVLAIDSLALYGEYNGLQKMVATNLGIYSLIALTVGYLSGIVLIPKFISQKTGLIICATMALVLSVGALVTTGWSSIICIILLSLSHALMWPGIWPLAMNKAGRHTKIGAAFMVMAICGGAILPLIYGAIARSTDRHIAYMVMLPCYVYILYYGLSGHKVGLKEK</sequence>
<comment type="function">
    <text evidence="1">Intake of glucose and galactose.</text>
</comment>
<dbReference type="GO" id="GO:1904659">
    <property type="term" value="P:D-glucose transmembrane transport"/>
    <property type="evidence" value="ECO:0007669"/>
    <property type="project" value="InterPro"/>
</dbReference>
<evidence type="ECO:0000256" key="4">
    <source>
        <dbReference type="ARBA" id="ARBA00022475"/>
    </source>
</evidence>
<reference evidence="10 12" key="2">
    <citation type="submission" date="2023-11" db="EMBL/GenBank/DDBJ databases">
        <title>MicrobeMod: A computational toolkit for identifying prokaryotic methylation and restriction-modification with nanopore sequencing.</title>
        <authorList>
            <person name="Crits-Christoph A."/>
            <person name="Kang S.C."/>
            <person name="Lee H."/>
            <person name="Ostrov N."/>
        </authorList>
    </citation>
    <scope>NUCLEOTIDE SEQUENCE [LARGE SCALE GENOMIC DNA]</scope>
    <source>
        <strain evidence="10 12">ATCC 23090</strain>
    </source>
</reference>
<dbReference type="InterPro" id="IPR036259">
    <property type="entry name" value="MFS_trans_sf"/>
</dbReference>
<dbReference type="InterPro" id="IPR011701">
    <property type="entry name" value="MFS"/>
</dbReference>
<evidence type="ECO:0000313" key="11">
    <source>
        <dbReference type="Proteomes" id="UP000183788"/>
    </source>
</evidence>
<evidence type="ECO:0000256" key="1">
    <source>
        <dbReference type="ARBA" id="ARBA00003321"/>
    </source>
</evidence>
<feature type="transmembrane region" description="Helical" evidence="8">
    <location>
        <begin position="26"/>
        <end position="50"/>
    </location>
</feature>
<feature type="transmembrane region" description="Helical" evidence="8">
    <location>
        <begin position="207"/>
        <end position="224"/>
    </location>
</feature>
<dbReference type="GO" id="GO:0005886">
    <property type="term" value="C:plasma membrane"/>
    <property type="evidence" value="ECO:0007669"/>
    <property type="project" value="UniProtKB-SubCell"/>
</dbReference>
<dbReference type="PANTHER" id="PTHR43702:SF12">
    <property type="entry name" value="N-ACETYL GLUCOSAMINE TRANSPORTER NAGP"/>
    <property type="match status" value="1"/>
</dbReference>
<feature type="transmembrane region" description="Helical" evidence="8">
    <location>
        <begin position="293"/>
        <end position="313"/>
    </location>
</feature>
<dbReference type="EMBL" id="FPIZ01000008">
    <property type="protein sequence ID" value="SFW59972.1"/>
    <property type="molecule type" value="Genomic_DNA"/>
</dbReference>
<dbReference type="InterPro" id="IPR050375">
    <property type="entry name" value="MFS_TsgA-like"/>
</dbReference>
<dbReference type="AlphaFoldDB" id="A0A1K1QJV3"/>
<evidence type="ECO:0000256" key="7">
    <source>
        <dbReference type="ARBA" id="ARBA00023136"/>
    </source>
</evidence>
<dbReference type="EMBL" id="CP140154">
    <property type="protein sequence ID" value="WQG89170.1"/>
    <property type="molecule type" value="Genomic_DNA"/>
</dbReference>
<feature type="transmembrane region" description="Helical" evidence="8">
    <location>
        <begin position="405"/>
        <end position="423"/>
    </location>
</feature>
<feature type="transmembrane region" description="Helical" evidence="8">
    <location>
        <begin position="343"/>
        <end position="366"/>
    </location>
</feature>
<gene>
    <name evidence="9" type="ORF">SAMN05661012_02825</name>
    <name evidence="10" type="ORF">SR876_30025</name>
</gene>
<evidence type="ECO:0000256" key="6">
    <source>
        <dbReference type="ARBA" id="ARBA00022989"/>
    </source>
</evidence>
<feature type="transmembrane region" description="Helical" evidence="8">
    <location>
        <begin position="156"/>
        <end position="177"/>
    </location>
</feature>
<organism evidence="9 11">
    <name type="scientific">Chitinophaga sancti</name>
    <dbReference type="NCBI Taxonomy" id="1004"/>
    <lineage>
        <taxon>Bacteria</taxon>
        <taxon>Pseudomonadati</taxon>
        <taxon>Bacteroidota</taxon>
        <taxon>Chitinophagia</taxon>
        <taxon>Chitinophagales</taxon>
        <taxon>Chitinophagaceae</taxon>
        <taxon>Chitinophaga</taxon>
    </lineage>
</organism>
<comment type="similarity">
    <text evidence="3">Belongs to the major facilitator superfamily. FHS transporter (TC 2.A.1.7) family.</text>
</comment>
<dbReference type="GO" id="GO:0055056">
    <property type="term" value="F:D-glucose transmembrane transporter activity"/>
    <property type="evidence" value="ECO:0007669"/>
    <property type="project" value="InterPro"/>
</dbReference>
<evidence type="ECO:0000313" key="12">
    <source>
        <dbReference type="Proteomes" id="UP001326715"/>
    </source>
</evidence>
<dbReference type="RefSeq" id="WP_245801770.1">
    <property type="nucleotide sequence ID" value="NZ_CBHWAX010000032.1"/>
</dbReference>
<keyword evidence="12" id="KW-1185">Reference proteome</keyword>
<evidence type="ECO:0000256" key="3">
    <source>
        <dbReference type="ARBA" id="ARBA00009120"/>
    </source>
</evidence>
<proteinExistence type="inferred from homology"/>
<dbReference type="Pfam" id="PF07690">
    <property type="entry name" value="MFS_1"/>
    <property type="match status" value="1"/>
</dbReference>
<feature type="transmembrane region" description="Helical" evidence="8">
    <location>
        <begin position="255"/>
        <end position="273"/>
    </location>
</feature>
<protein>
    <submittedName>
        <fullName evidence="9">Glucose/galactose transporter</fullName>
    </submittedName>
    <submittedName>
        <fullName evidence="10">Sugar MFS transporter</fullName>
    </submittedName>
</protein>
<dbReference type="STRING" id="1004.SAMN05661012_02825"/>
<dbReference type="GO" id="GO:0005354">
    <property type="term" value="F:galactose transmembrane transporter activity"/>
    <property type="evidence" value="ECO:0007669"/>
    <property type="project" value="InterPro"/>
</dbReference>
<keyword evidence="6 8" id="KW-1133">Transmembrane helix</keyword>
<feature type="transmembrane region" description="Helical" evidence="8">
    <location>
        <begin position="378"/>
        <end position="399"/>
    </location>
</feature>
<evidence type="ECO:0000256" key="8">
    <source>
        <dbReference type="SAM" id="Phobius"/>
    </source>
</evidence>
<evidence type="ECO:0000256" key="5">
    <source>
        <dbReference type="ARBA" id="ARBA00022692"/>
    </source>
</evidence>
<dbReference type="Gene3D" id="1.20.1250.20">
    <property type="entry name" value="MFS general substrate transporter like domains"/>
    <property type="match status" value="2"/>
</dbReference>
<keyword evidence="5 8" id="KW-0812">Transmembrane</keyword>
<dbReference type="CDD" id="cd17394">
    <property type="entry name" value="MFS_FucP_like"/>
    <property type="match status" value="1"/>
</dbReference>
<keyword evidence="4" id="KW-1003">Cell membrane</keyword>
<keyword evidence="7 8" id="KW-0472">Membrane</keyword>
<name>A0A1K1QJV3_9BACT</name>
<comment type="subcellular location">
    <subcellularLocation>
        <location evidence="2">Cell inner membrane</location>
        <topology evidence="2">Multi-pass membrane protein</topology>
    </subcellularLocation>
</comment>
<evidence type="ECO:0000313" key="10">
    <source>
        <dbReference type="EMBL" id="WQG89170.1"/>
    </source>
</evidence>
<evidence type="ECO:0000313" key="9">
    <source>
        <dbReference type="EMBL" id="SFW59972.1"/>
    </source>
</evidence>
<dbReference type="Proteomes" id="UP000183788">
    <property type="component" value="Unassembled WGS sequence"/>
</dbReference>
<feature type="transmembrane region" description="Helical" evidence="8">
    <location>
        <begin position="320"/>
        <end position="337"/>
    </location>
</feature>
<dbReference type="SUPFAM" id="SSF103473">
    <property type="entry name" value="MFS general substrate transporter"/>
    <property type="match status" value="1"/>
</dbReference>
<dbReference type="Proteomes" id="UP001326715">
    <property type="component" value="Chromosome"/>
</dbReference>
<accession>A0A1K1QJV3</accession>
<feature type="transmembrane region" description="Helical" evidence="8">
    <location>
        <begin position="118"/>
        <end position="136"/>
    </location>
</feature>